<dbReference type="GO" id="GO:0018826">
    <property type="term" value="F:methionine gamma-lyase activity"/>
    <property type="evidence" value="ECO:0007669"/>
    <property type="project" value="UniProtKB-EC"/>
</dbReference>
<dbReference type="Gene3D" id="3.40.640.10">
    <property type="entry name" value="Type I PLP-dependent aspartate aminotransferase-like (Major domain)"/>
    <property type="match status" value="1"/>
</dbReference>
<evidence type="ECO:0000313" key="13">
    <source>
        <dbReference type="EMBL" id="SEN93469.1"/>
    </source>
</evidence>
<dbReference type="EC" id="4.4.1.11" evidence="3"/>
<evidence type="ECO:0000256" key="3">
    <source>
        <dbReference type="ARBA" id="ARBA00012222"/>
    </source>
</evidence>
<dbReference type="GO" id="GO:0005737">
    <property type="term" value="C:cytoplasm"/>
    <property type="evidence" value="ECO:0007669"/>
    <property type="project" value="TreeGrafter"/>
</dbReference>
<feature type="modified residue" description="N6-(pyridoxal phosphate)lysine" evidence="11">
    <location>
        <position position="213"/>
    </location>
</feature>
<dbReference type="SUPFAM" id="SSF53383">
    <property type="entry name" value="PLP-dependent transferases"/>
    <property type="match status" value="1"/>
</dbReference>
<dbReference type="AlphaFoldDB" id="A0A1H8KKI1"/>
<dbReference type="Gene3D" id="3.90.1150.10">
    <property type="entry name" value="Aspartate Aminotransferase, domain 1"/>
    <property type="match status" value="1"/>
</dbReference>
<evidence type="ECO:0000256" key="12">
    <source>
        <dbReference type="RuleBase" id="RU362118"/>
    </source>
</evidence>
<keyword evidence="14" id="KW-1185">Reference proteome</keyword>
<evidence type="ECO:0000256" key="8">
    <source>
        <dbReference type="ARBA" id="ARBA00047199"/>
    </source>
</evidence>
<evidence type="ECO:0000256" key="7">
    <source>
        <dbReference type="ARBA" id="ARBA00047175"/>
    </source>
</evidence>
<dbReference type="RefSeq" id="WP_091976185.1">
    <property type="nucleotide sequence ID" value="NZ_CAUWDX010000003.1"/>
</dbReference>
<dbReference type="STRING" id="215200.SAMN05216454_1342"/>
<evidence type="ECO:0000256" key="4">
    <source>
        <dbReference type="ARBA" id="ARBA00019040"/>
    </source>
</evidence>
<dbReference type="GO" id="GO:0030170">
    <property type="term" value="F:pyridoxal phosphate binding"/>
    <property type="evidence" value="ECO:0007669"/>
    <property type="project" value="InterPro"/>
</dbReference>
<evidence type="ECO:0000256" key="9">
    <source>
        <dbReference type="ARBA" id="ARBA00048780"/>
    </source>
</evidence>
<keyword evidence="6 13" id="KW-0456">Lyase</keyword>
<evidence type="ECO:0000256" key="1">
    <source>
        <dbReference type="ARBA" id="ARBA00001933"/>
    </source>
</evidence>
<dbReference type="InterPro" id="IPR000277">
    <property type="entry name" value="Cys/Met-Metab_PyrdxlP-dep_enz"/>
</dbReference>
<dbReference type="InterPro" id="IPR054542">
    <property type="entry name" value="Cys_met_metab_PP"/>
</dbReference>
<evidence type="ECO:0000313" key="14">
    <source>
        <dbReference type="Proteomes" id="UP000199512"/>
    </source>
</evidence>
<evidence type="ECO:0000256" key="2">
    <source>
        <dbReference type="ARBA" id="ARBA00008667"/>
    </source>
</evidence>
<dbReference type="GO" id="GO:0009086">
    <property type="term" value="P:methionine biosynthetic process"/>
    <property type="evidence" value="ECO:0007669"/>
    <property type="project" value="UniProtKB-ARBA"/>
</dbReference>
<dbReference type="InterPro" id="IPR015422">
    <property type="entry name" value="PyrdxlP-dep_Trfase_small"/>
</dbReference>
<evidence type="ECO:0000256" key="11">
    <source>
        <dbReference type="PIRSR" id="PIRSR001434-2"/>
    </source>
</evidence>
<proteinExistence type="inferred from homology"/>
<organism evidence="13 14">
    <name type="scientific">Peptostreptococcus russellii</name>
    <dbReference type="NCBI Taxonomy" id="215200"/>
    <lineage>
        <taxon>Bacteria</taxon>
        <taxon>Bacillati</taxon>
        <taxon>Bacillota</taxon>
        <taxon>Clostridia</taxon>
        <taxon>Peptostreptococcales</taxon>
        <taxon>Peptostreptococcaceae</taxon>
        <taxon>Peptostreptococcus</taxon>
    </lineage>
</organism>
<dbReference type="EC" id="4.4.1.2" evidence="7"/>
<dbReference type="PANTHER" id="PTHR11808">
    <property type="entry name" value="TRANS-SULFURATION ENZYME FAMILY MEMBER"/>
    <property type="match status" value="1"/>
</dbReference>
<dbReference type="InterPro" id="IPR015421">
    <property type="entry name" value="PyrdxlP-dep_Trfase_major"/>
</dbReference>
<comment type="similarity">
    <text evidence="2">Belongs to the trans-sulfuration enzymes family. L-methionine gamma-lyase subfamily.</text>
</comment>
<comment type="cofactor">
    <cofactor evidence="1 12">
        <name>pyridoxal 5'-phosphate</name>
        <dbReference type="ChEBI" id="CHEBI:597326"/>
    </cofactor>
</comment>
<dbReference type="GO" id="GO:0019346">
    <property type="term" value="P:transsulfuration"/>
    <property type="evidence" value="ECO:0007669"/>
    <property type="project" value="InterPro"/>
</dbReference>
<protein>
    <recommendedName>
        <fullName evidence="4">L-methionine gamma-lyase</fullName>
        <ecNumber evidence="3">4.4.1.11</ecNumber>
        <ecNumber evidence="7">4.4.1.2</ecNumber>
    </recommendedName>
    <alternativeName>
        <fullName evidence="8">Homocysteine desulfhydrase</fullName>
    </alternativeName>
</protein>
<name>A0A1H8KKI1_9FIRM</name>
<evidence type="ECO:0000256" key="6">
    <source>
        <dbReference type="ARBA" id="ARBA00023239"/>
    </source>
</evidence>
<comment type="catalytic activity">
    <reaction evidence="9">
        <text>L-homocysteine + H2O = 2-oxobutanoate + hydrogen sulfide + NH4(+) + H(+)</text>
        <dbReference type="Rhea" id="RHEA:14501"/>
        <dbReference type="ChEBI" id="CHEBI:15377"/>
        <dbReference type="ChEBI" id="CHEBI:15378"/>
        <dbReference type="ChEBI" id="CHEBI:16763"/>
        <dbReference type="ChEBI" id="CHEBI:28938"/>
        <dbReference type="ChEBI" id="CHEBI:29919"/>
        <dbReference type="ChEBI" id="CHEBI:58199"/>
        <dbReference type="EC" id="4.4.1.2"/>
    </reaction>
    <physiologicalReaction direction="left-to-right" evidence="9">
        <dbReference type="Rhea" id="RHEA:14502"/>
    </physiologicalReaction>
</comment>
<dbReference type="PIRSF" id="PIRSF001434">
    <property type="entry name" value="CGS"/>
    <property type="match status" value="1"/>
</dbReference>
<gene>
    <name evidence="13" type="ORF">SAMN05216454_1342</name>
</gene>
<dbReference type="PANTHER" id="PTHR11808:SF80">
    <property type="entry name" value="CYSTATHIONINE GAMMA-LYASE"/>
    <property type="match status" value="1"/>
</dbReference>
<accession>A0A1H8KKI1</accession>
<dbReference type="NCBIfam" id="TIGR01328">
    <property type="entry name" value="met_gam_lyase"/>
    <property type="match status" value="1"/>
</dbReference>
<dbReference type="NCBIfam" id="NF004876">
    <property type="entry name" value="PRK06234.1"/>
    <property type="match status" value="1"/>
</dbReference>
<dbReference type="Pfam" id="PF01053">
    <property type="entry name" value="Cys_Met_Meta_PP"/>
    <property type="match status" value="1"/>
</dbReference>
<sequence length="400" mass="43094">MERKAVESLGFGSKAIHAGNFKDLNAGALATPIYATSTFIFDSAEQGGRRFALEEDGYIYSRLGNPTTKVVEDKIAILEGAEACAAAASGIGAISSALWSALKAGDHVVASDTLYGCTFSLLNHGLTRFGVEVDFVDITDPENVRKAMKPNTRVVYLETPANPTLKISDVRKISEIAHENKDCMVFVDNTFCTPFIQRPLTLGADVVLHSATKYLNGHGDVVAGFVAGSAEFITQVKLFGIKDMTGAVLSAFDAFLIGRGLKTLEVRMKQHCANAKKVAEFLEEHKAVDKVFYPGLDSFEQKELAASQMQLPGAMIAFELKGGVEEGKKLLNSLNMIKLAVSLGDAETLIEHPASMTHSPYTKEEREASGISDGLVRISVGLESVNDIINDLNESLNKLV</sequence>
<dbReference type="InterPro" id="IPR006237">
    <property type="entry name" value="L-Met_gamma_lys"/>
</dbReference>
<dbReference type="CDD" id="cd00614">
    <property type="entry name" value="CGS_like"/>
    <property type="match status" value="1"/>
</dbReference>
<comment type="catalytic activity">
    <reaction evidence="10">
        <text>L-methionine + H2O = methanethiol + 2-oxobutanoate + NH4(+)</text>
        <dbReference type="Rhea" id="RHEA:23800"/>
        <dbReference type="ChEBI" id="CHEBI:15377"/>
        <dbReference type="ChEBI" id="CHEBI:16007"/>
        <dbReference type="ChEBI" id="CHEBI:16763"/>
        <dbReference type="ChEBI" id="CHEBI:28938"/>
        <dbReference type="ChEBI" id="CHEBI:57844"/>
        <dbReference type="EC" id="4.4.1.11"/>
    </reaction>
    <physiologicalReaction direction="left-to-right" evidence="10">
        <dbReference type="Rhea" id="RHEA:23801"/>
    </physiologicalReaction>
</comment>
<dbReference type="FunFam" id="3.90.1150.10:FF:000033">
    <property type="entry name" value="Cystathionine gamma-synthase"/>
    <property type="match status" value="1"/>
</dbReference>
<reference evidence="13 14" key="1">
    <citation type="submission" date="2016-10" db="EMBL/GenBank/DDBJ databases">
        <authorList>
            <person name="de Groot N.N."/>
        </authorList>
    </citation>
    <scope>NUCLEOTIDE SEQUENCE [LARGE SCALE GENOMIC DNA]</scope>
    <source>
        <strain evidence="13 14">Calf135</strain>
    </source>
</reference>
<dbReference type="FunFam" id="3.40.640.10:FF:000046">
    <property type="entry name" value="Cystathionine gamma-lyase"/>
    <property type="match status" value="1"/>
</dbReference>
<dbReference type="PROSITE" id="PS00868">
    <property type="entry name" value="CYS_MET_METAB_PP"/>
    <property type="match status" value="1"/>
</dbReference>
<evidence type="ECO:0000256" key="5">
    <source>
        <dbReference type="ARBA" id="ARBA00022898"/>
    </source>
</evidence>
<dbReference type="OrthoDB" id="9780685at2"/>
<dbReference type="InterPro" id="IPR015424">
    <property type="entry name" value="PyrdxlP-dep_Trfase"/>
</dbReference>
<dbReference type="GO" id="GO:0047982">
    <property type="term" value="F:homocysteine desulfhydrase activity"/>
    <property type="evidence" value="ECO:0007669"/>
    <property type="project" value="UniProtKB-EC"/>
</dbReference>
<evidence type="ECO:0000256" key="10">
    <source>
        <dbReference type="ARBA" id="ARBA00052699"/>
    </source>
</evidence>
<dbReference type="Proteomes" id="UP000199512">
    <property type="component" value="Unassembled WGS sequence"/>
</dbReference>
<dbReference type="EMBL" id="FODF01000034">
    <property type="protein sequence ID" value="SEN93469.1"/>
    <property type="molecule type" value="Genomic_DNA"/>
</dbReference>
<keyword evidence="5 11" id="KW-0663">Pyridoxal phosphate</keyword>